<dbReference type="AlphaFoldDB" id="A0A3B0TB69"/>
<proteinExistence type="predicted"/>
<gene>
    <name evidence="1" type="ORF">MNBD_BACTEROID01-1636</name>
</gene>
<sequence>MITFDKFFENNNHLKTNTALQMKDADVESLI</sequence>
<accession>A0A3B0TB69</accession>
<name>A0A3B0TB69_9ZZZZ</name>
<dbReference type="EMBL" id="UOEP01000052">
    <property type="protein sequence ID" value="VAW15675.1"/>
    <property type="molecule type" value="Genomic_DNA"/>
</dbReference>
<organism evidence="1">
    <name type="scientific">hydrothermal vent metagenome</name>
    <dbReference type="NCBI Taxonomy" id="652676"/>
    <lineage>
        <taxon>unclassified sequences</taxon>
        <taxon>metagenomes</taxon>
        <taxon>ecological metagenomes</taxon>
    </lineage>
</organism>
<reference evidence="1" key="1">
    <citation type="submission" date="2018-06" db="EMBL/GenBank/DDBJ databases">
        <authorList>
            <person name="Zhirakovskaya E."/>
        </authorList>
    </citation>
    <scope>NUCLEOTIDE SEQUENCE</scope>
</reference>
<evidence type="ECO:0000313" key="1">
    <source>
        <dbReference type="EMBL" id="VAW15675.1"/>
    </source>
</evidence>
<protein>
    <submittedName>
        <fullName evidence="1">Uncharacterized protein</fullName>
    </submittedName>
</protein>